<dbReference type="RefSeq" id="WP_111547724.1">
    <property type="nucleotide sequence ID" value="NZ_MZXV01000064.1"/>
</dbReference>
<accession>A0A2W7BWC8</accession>
<sequence>MRGPSLDLKPQILDRIAAAPSAVWTPVDFLDIGPRAAIDKALQRLVKTQQLQRLDRGLYYMPRKNSLTGRSSAPETRAVIDAVSRRDQARLVVDGLTAVNDLGLTTAVPSQVVVLSDARLRPIKLGSQTIKFRQAAPSRLFWAGRPAMRVVQALYWLQDVITSGNEADSTARLRNLLSDPARGQAVRDDLRDGLPTLPIWMQSYLREVLQDADPSPELPLGRAMRHTVSSKSPRVKRESLRWIEKTAGSDNLTETRRKPNNRASTKTSW</sequence>
<organism evidence="2 3">
    <name type="scientific">Mesorhizobium kowhaii</name>
    <dbReference type="NCBI Taxonomy" id="1300272"/>
    <lineage>
        <taxon>Bacteria</taxon>
        <taxon>Pseudomonadati</taxon>
        <taxon>Pseudomonadota</taxon>
        <taxon>Alphaproteobacteria</taxon>
        <taxon>Hyphomicrobiales</taxon>
        <taxon>Phyllobacteriaceae</taxon>
        <taxon>Mesorhizobium</taxon>
    </lineage>
</organism>
<gene>
    <name evidence="2" type="ORF">B5V02_30170</name>
</gene>
<evidence type="ECO:0008006" key="4">
    <source>
        <dbReference type="Google" id="ProtNLM"/>
    </source>
</evidence>
<protein>
    <recommendedName>
        <fullName evidence="4">Transcriptional regulator, AbiEi antitoxin, Type IV TA system</fullName>
    </recommendedName>
</protein>
<proteinExistence type="predicted"/>
<reference evidence="3" key="1">
    <citation type="submission" date="2017-03" db="EMBL/GenBank/DDBJ databases">
        <authorList>
            <person name="Safronova V.I."/>
            <person name="Sazanova A.L."/>
            <person name="Chirak E.R."/>
        </authorList>
    </citation>
    <scope>NUCLEOTIDE SEQUENCE [LARGE SCALE GENOMIC DNA]</scope>
    <source>
        <strain evidence="3">Ach-343</strain>
    </source>
</reference>
<keyword evidence="3" id="KW-1185">Reference proteome</keyword>
<feature type="region of interest" description="Disordered" evidence="1">
    <location>
        <begin position="215"/>
        <end position="269"/>
    </location>
</feature>
<name>A0A2W7BWC8_9HYPH</name>
<dbReference type="OrthoDB" id="583588at2"/>
<dbReference type="EMBL" id="MZXV01000064">
    <property type="protein sequence ID" value="PZV34887.1"/>
    <property type="molecule type" value="Genomic_DNA"/>
</dbReference>
<dbReference type="Pfam" id="PF19570">
    <property type="entry name" value="DUF6088"/>
    <property type="match status" value="1"/>
</dbReference>
<comment type="caution">
    <text evidence="2">The sequence shown here is derived from an EMBL/GenBank/DDBJ whole genome shotgun (WGS) entry which is preliminary data.</text>
</comment>
<dbReference type="InterPro" id="IPR045738">
    <property type="entry name" value="DUF6088"/>
</dbReference>
<feature type="compositionally biased region" description="Basic and acidic residues" evidence="1">
    <location>
        <begin position="235"/>
        <end position="244"/>
    </location>
</feature>
<dbReference type="AlphaFoldDB" id="A0A2W7BWC8"/>
<evidence type="ECO:0000256" key="1">
    <source>
        <dbReference type="SAM" id="MobiDB-lite"/>
    </source>
</evidence>
<evidence type="ECO:0000313" key="3">
    <source>
        <dbReference type="Proteomes" id="UP000248616"/>
    </source>
</evidence>
<evidence type="ECO:0000313" key="2">
    <source>
        <dbReference type="EMBL" id="PZV34887.1"/>
    </source>
</evidence>
<dbReference type="Proteomes" id="UP000248616">
    <property type="component" value="Unassembled WGS sequence"/>
</dbReference>